<comment type="caution">
    <text evidence="1">The sequence shown here is derived from an EMBL/GenBank/DDBJ whole genome shotgun (WGS) entry which is preliminary data.</text>
</comment>
<accession>A0A6G0TNE9</accession>
<name>A0A6G0TNE9_APHGL</name>
<dbReference type="Proteomes" id="UP000475862">
    <property type="component" value="Unassembled WGS sequence"/>
</dbReference>
<protein>
    <submittedName>
        <fullName evidence="1">Uncharacterized protein</fullName>
    </submittedName>
</protein>
<organism evidence="1 2">
    <name type="scientific">Aphis glycines</name>
    <name type="common">Soybean aphid</name>
    <dbReference type="NCBI Taxonomy" id="307491"/>
    <lineage>
        <taxon>Eukaryota</taxon>
        <taxon>Metazoa</taxon>
        <taxon>Ecdysozoa</taxon>
        <taxon>Arthropoda</taxon>
        <taxon>Hexapoda</taxon>
        <taxon>Insecta</taxon>
        <taxon>Pterygota</taxon>
        <taxon>Neoptera</taxon>
        <taxon>Paraneoptera</taxon>
        <taxon>Hemiptera</taxon>
        <taxon>Sternorrhyncha</taxon>
        <taxon>Aphidomorpha</taxon>
        <taxon>Aphidoidea</taxon>
        <taxon>Aphididae</taxon>
        <taxon>Aphidini</taxon>
        <taxon>Aphis</taxon>
        <taxon>Aphis</taxon>
    </lineage>
</organism>
<proteinExistence type="predicted"/>
<dbReference type="EMBL" id="VYZN01000025">
    <property type="protein sequence ID" value="KAE9535968.1"/>
    <property type="molecule type" value="Genomic_DNA"/>
</dbReference>
<evidence type="ECO:0000313" key="1">
    <source>
        <dbReference type="EMBL" id="KAE9535968.1"/>
    </source>
</evidence>
<gene>
    <name evidence="1" type="ORF">AGLY_007869</name>
</gene>
<sequence length="201" mass="23641">MLKKYNTECQIPAIAYKKIEVHLIRNVYNSVQKSHRFMLENVIVPIDYKPNKLSVTILHTILIPTDSRKYPDYRLAHDVNCVGMILRLYAIISYENIMISSYSPRFGKIILQPWTYFMNYHTCRNCSDSTYKSSPSSFNQVINNHTTIYTHINIIILKIRQAAISKSVNNTLVSHRQKKDKYILINHRYDILNNIKAYHSK</sequence>
<keyword evidence="2" id="KW-1185">Reference proteome</keyword>
<dbReference type="AlphaFoldDB" id="A0A6G0TNE9"/>
<reference evidence="1 2" key="1">
    <citation type="submission" date="2019-08" db="EMBL/GenBank/DDBJ databases">
        <title>The genome of the soybean aphid Biotype 1, its phylome, world population structure and adaptation to the North American continent.</title>
        <authorList>
            <person name="Giordano R."/>
            <person name="Donthu R.K."/>
            <person name="Hernandez A.G."/>
            <person name="Wright C.L."/>
            <person name="Zimin A.V."/>
        </authorList>
    </citation>
    <scope>NUCLEOTIDE SEQUENCE [LARGE SCALE GENOMIC DNA]</scope>
    <source>
        <tissue evidence="1">Whole aphids</tissue>
    </source>
</reference>
<evidence type="ECO:0000313" key="2">
    <source>
        <dbReference type="Proteomes" id="UP000475862"/>
    </source>
</evidence>